<dbReference type="InterPro" id="IPR050613">
    <property type="entry name" value="Sec_Metabolite_Reg"/>
</dbReference>
<dbReference type="SMART" id="SM00066">
    <property type="entry name" value="GAL4"/>
    <property type="match status" value="1"/>
</dbReference>
<dbReference type="GO" id="GO:0006351">
    <property type="term" value="P:DNA-templated transcription"/>
    <property type="evidence" value="ECO:0007669"/>
    <property type="project" value="InterPro"/>
</dbReference>
<dbReference type="Proteomes" id="UP000256645">
    <property type="component" value="Unassembled WGS sequence"/>
</dbReference>
<gene>
    <name evidence="6" type="ORF">BP6252_05606</name>
</gene>
<dbReference type="Pfam" id="PF00172">
    <property type="entry name" value="Zn_clus"/>
    <property type="match status" value="1"/>
</dbReference>
<dbReference type="GO" id="GO:0003677">
    <property type="term" value="F:DNA binding"/>
    <property type="evidence" value="ECO:0007669"/>
    <property type="project" value="InterPro"/>
</dbReference>
<accession>A0A3D8RU29</accession>
<evidence type="ECO:0000256" key="1">
    <source>
        <dbReference type="ARBA" id="ARBA00004123"/>
    </source>
</evidence>
<dbReference type="SUPFAM" id="SSF57701">
    <property type="entry name" value="Zn2/Cys6 DNA-binding domain"/>
    <property type="match status" value="1"/>
</dbReference>
<dbReference type="CDD" id="cd00067">
    <property type="entry name" value="GAL4"/>
    <property type="match status" value="1"/>
</dbReference>
<dbReference type="PANTHER" id="PTHR31001">
    <property type="entry name" value="UNCHARACTERIZED TRANSCRIPTIONAL REGULATORY PROTEIN"/>
    <property type="match status" value="1"/>
</dbReference>
<comment type="subcellular location">
    <subcellularLocation>
        <location evidence="1">Nucleus</location>
    </subcellularLocation>
</comment>
<evidence type="ECO:0000256" key="4">
    <source>
        <dbReference type="SAM" id="MobiDB-lite"/>
    </source>
</evidence>
<name>A0A3D8RU29_9HELO</name>
<evidence type="ECO:0000313" key="6">
    <source>
        <dbReference type="EMBL" id="RDW77553.1"/>
    </source>
</evidence>
<dbReference type="Gene3D" id="4.10.240.10">
    <property type="entry name" value="Zn(2)-C6 fungal-type DNA-binding domain"/>
    <property type="match status" value="1"/>
</dbReference>
<dbReference type="InterPro" id="IPR036864">
    <property type="entry name" value="Zn2-C6_fun-type_DNA-bd_sf"/>
</dbReference>
<dbReference type="STRING" id="1849047.A0A3D8RU29"/>
<evidence type="ECO:0000313" key="7">
    <source>
        <dbReference type="Proteomes" id="UP000256645"/>
    </source>
</evidence>
<dbReference type="EMBL" id="PDLM01000005">
    <property type="protein sequence ID" value="RDW77553.1"/>
    <property type="molecule type" value="Genomic_DNA"/>
</dbReference>
<dbReference type="PANTHER" id="PTHR31001:SF50">
    <property type="entry name" value="ZN(II)2CYS6 TRANSCRIPTION FACTOR (EUROFUNG)"/>
    <property type="match status" value="1"/>
</dbReference>
<dbReference type="InterPro" id="IPR001138">
    <property type="entry name" value="Zn2Cys6_DnaBD"/>
</dbReference>
<dbReference type="AlphaFoldDB" id="A0A3D8RU29"/>
<dbReference type="InterPro" id="IPR007219">
    <property type="entry name" value="XnlR_reg_dom"/>
</dbReference>
<dbReference type="GO" id="GO:0005634">
    <property type="term" value="C:nucleus"/>
    <property type="evidence" value="ECO:0007669"/>
    <property type="project" value="UniProtKB-SubCell"/>
</dbReference>
<organism evidence="6 7">
    <name type="scientific">Coleophoma cylindrospora</name>
    <dbReference type="NCBI Taxonomy" id="1849047"/>
    <lineage>
        <taxon>Eukaryota</taxon>
        <taxon>Fungi</taxon>
        <taxon>Dikarya</taxon>
        <taxon>Ascomycota</taxon>
        <taxon>Pezizomycotina</taxon>
        <taxon>Leotiomycetes</taxon>
        <taxon>Helotiales</taxon>
        <taxon>Dermateaceae</taxon>
        <taxon>Coleophoma</taxon>
    </lineage>
</organism>
<proteinExistence type="predicted"/>
<evidence type="ECO:0000256" key="3">
    <source>
        <dbReference type="ARBA" id="ARBA00023242"/>
    </source>
</evidence>
<feature type="domain" description="Zn(2)-C6 fungal-type" evidence="5">
    <location>
        <begin position="17"/>
        <end position="46"/>
    </location>
</feature>
<evidence type="ECO:0000256" key="2">
    <source>
        <dbReference type="ARBA" id="ARBA00022723"/>
    </source>
</evidence>
<protein>
    <recommendedName>
        <fullName evidence="5">Zn(2)-C6 fungal-type domain-containing protein</fullName>
    </recommendedName>
</protein>
<dbReference type="PROSITE" id="PS50048">
    <property type="entry name" value="ZN2_CY6_FUNGAL_2"/>
    <property type="match status" value="1"/>
</dbReference>
<sequence>MSGGAPRSGTTASKPLSCTNCRQRKIKCDRTNPCQQCQSVGIECVTPTRVRAPRSSRQSRIDARDSELLRRVNRLESLLSKSDIARTLLSEDTNSPNAKTELPPESAAPIPSVADEISDVRPSGVRMDEQYAHFIKQQRNEIKLQSGDFIKSIGSELCGLRRFLLQSLDEDEDGDEQLSFNSTSAKDSPPNMIFGSPNSSLSTEGFYPSDEHRDRLFRTFFVNVHPVCRILHKPTFALHAESAKEFLNEDGIYKFPSMEASSFAIYFAAIVSMTPNECWDNFQEDRNVLLCKYQHATEVGLLKADFSNTVEIVTLQALVLYIMALRAHNKSRSSWSLIGLAIRIAHGQRLHRENDGRPLSTFENEIRRRLWWQIIVLDVRAAEDRGSDPMILETSYNTRMPCNADDADYQFSSSKPKYAQPDPSLTVKLCSGDQTGRSYASDKPLKNKIGITEMTFNLLSMETAVVYRKINFIPPGSQTMLTPNQKEILVKECVDKIENKYLAGCDPTDKNVWITYMFGRSLILKLWLAVQFPLHSVESGRASLLSSSGLQNAISYLTLMEVLDEHSEGSGMQWFFKSQVPFHAVAVSLAMIIRQPQGPLTDQAWAVIERNFAKWAERVAGAKDGMPWGPMKILFQKAGAARQQQRLPPMTPGGDTTSSISSQRSLDVLPELPNLNLSEATSTYTVPNGDRLVNMFLPTNTPPAPAKYGILPTIDMSAPDPTMPYMGTPNMDMDFDISGDPANWADWNQFILDTNVDMADPGDQMWGNIL</sequence>
<dbReference type="GO" id="GO:0008270">
    <property type="term" value="F:zinc ion binding"/>
    <property type="evidence" value="ECO:0007669"/>
    <property type="project" value="InterPro"/>
</dbReference>
<dbReference type="Pfam" id="PF04082">
    <property type="entry name" value="Fungal_trans"/>
    <property type="match status" value="1"/>
</dbReference>
<comment type="caution">
    <text evidence="6">The sequence shown here is derived from an EMBL/GenBank/DDBJ whole genome shotgun (WGS) entry which is preliminary data.</text>
</comment>
<dbReference type="PROSITE" id="PS00463">
    <property type="entry name" value="ZN2_CY6_FUNGAL_1"/>
    <property type="match status" value="1"/>
</dbReference>
<dbReference type="SMART" id="SM00906">
    <property type="entry name" value="Fungal_trans"/>
    <property type="match status" value="1"/>
</dbReference>
<reference evidence="6 7" key="1">
    <citation type="journal article" date="2018" name="IMA Fungus">
        <title>IMA Genome-F 9: Draft genome sequence of Annulohypoxylon stygium, Aspergillus mulundensis, Berkeleyomyces basicola (syn. Thielaviopsis basicola), Ceratocystis smalleyi, two Cercospora beticola strains, Coleophoma cylindrospora, Fusarium fracticaudum, Phialophora cf. hyalina, and Morchella septimelata.</title>
        <authorList>
            <person name="Wingfield B.D."/>
            <person name="Bills G.F."/>
            <person name="Dong Y."/>
            <person name="Huang W."/>
            <person name="Nel W.J."/>
            <person name="Swalarsk-Parry B.S."/>
            <person name="Vaghefi N."/>
            <person name="Wilken P.M."/>
            <person name="An Z."/>
            <person name="de Beer Z.W."/>
            <person name="De Vos L."/>
            <person name="Chen L."/>
            <person name="Duong T.A."/>
            <person name="Gao Y."/>
            <person name="Hammerbacher A."/>
            <person name="Kikkert J.R."/>
            <person name="Li Y."/>
            <person name="Li H."/>
            <person name="Li K."/>
            <person name="Li Q."/>
            <person name="Liu X."/>
            <person name="Ma X."/>
            <person name="Naidoo K."/>
            <person name="Pethybridge S.J."/>
            <person name="Sun J."/>
            <person name="Steenkamp E.T."/>
            <person name="van der Nest M.A."/>
            <person name="van Wyk S."/>
            <person name="Wingfield M.J."/>
            <person name="Xiong C."/>
            <person name="Yue Q."/>
            <person name="Zhang X."/>
        </authorList>
    </citation>
    <scope>NUCLEOTIDE SEQUENCE [LARGE SCALE GENOMIC DNA]</scope>
    <source>
        <strain evidence="6 7">BP6252</strain>
    </source>
</reference>
<dbReference type="OrthoDB" id="435881at2759"/>
<keyword evidence="3" id="KW-0539">Nucleus</keyword>
<feature type="region of interest" description="Disordered" evidence="4">
    <location>
        <begin position="89"/>
        <end position="110"/>
    </location>
</feature>
<keyword evidence="2" id="KW-0479">Metal-binding</keyword>
<dbReference type="GO" id="GO:0000981">
    <property type="term" value="F:DNA-binding transcription factor activity, RNA polymerase II-specific"/>
    <property type="evidence" value="ECO:0007669"/>
    <property type="project" value="InterPro"/>
</dbReference>
<keyword evidence="7" id="KW-1185">Reference proteome</keyword>
<evidence type="ECO:0000259" key="5">
    <source>
        <dbReference type="PROSITE" id="PS50048"/>
    </source>
</evidence>
<dbReference type="CDD" id="cd12148">
    <property type="entry name" value="fungal_TF_MHR"/>
    <property type="match status" value="1"/>
</dbReference>